<dbReference type="InterPro" id="IPR032800">
    <property type="entry name" value="TRP_N"/>
</dbReference>
<evidence type="ECO:0000256" key="6">
    <source>
        <dbReference type="ARBA" id="ARBA00023136"/>
    </source>
</evidence>
<evidence type="ECO:0000256" key="7">
    <source>
        <dbReference type="SAM" id="MobiDB-lite"/>
    </source>
</evidence>
<dbReference type="Pfam" id="PF14558">
    <property type="entry name" value="TRP_N"/>
    <property type="match status" value="1"/>
</dbReference>
<feature type="compositionally biased region" description="Basic and acidic residues" evidence="7">
    <location>
        <begin position="906"/>
        <end position="915"/>
    </location>
</feature>
<dbReference type="EMBL" id="PEDP01000099">
    <property type="protein sequence ID" value="POS87602.1"/>
    <property type="molecule type" value="Genomic_DNA"/>
</dbReference>
<feature type="transmembrane region" description="Helical" evidence="8">
    <location>
        <begin position="481"/>
        <end position="501"/>
    </location>
</feature>
<keyword evidence="3 8" id="KW-0812">Transmembrane</keyword>
<protein>
    <recommendedName>
        <fullName evidence="9">ML-like domain-containing protein</fullName>
    </recommendedName>
</protein>
<feature type="region of interest" description="Disordered" evidence="7">
    <location>
        <begin position="763"/>
        <end position="801"/>
    </location>
</feature>
<dbReference type="Proteomes" id="UP000237438">
    <property type="component" value="Unassembled WGS sequence"/>
</dbReference>
<feature type="transmembrane region" description="Helical" evidence="8">
    <location>
        <begin position="546"/>
        <end position="573"/>
    </location>
</feature>
<feature type="compositionally biased region" description="Basic and acidic residues" evidence="7">
    <location>
        <begin position="836"/>
        <end position="845"/>
    </location>
</feature>
<feature type="transmembrane region" description="Helical" evidence="8">
    <location>
        <begin position="445"/>
        <end position="469"/>
    </location>
</feature>
<evidence type="ECO:0000259" key="9">
    <source>
        <dbReference type="SMART" id="SM01320"/>
    </source>
</evidence>
<evidence type="ECO:0000256" key="5">
    <source>
        <dbReference type="ARBA" id="ARBA00022989"/>
    </source>
</evidence>
<evidence type="ECO:0000313" key="11">
    <source>
        <dbReference type="Proteomes" id="UP000237438"/>
    </source>
</evidence>
<dbReference type="OrthoDB" id="5312224at2759"/>
<dbReference type="GO" id="GO:0055085">
    <property type="term" value="P:transmembrane transport"/>
    <property type="evidence" value="ECO:0007669"/>
    <property type="project" value="TreeGrafter"/>
</dbReference>
<organism evidence="10 11">
    <name type="scientific">Erysiphe pulchra</name>
    <dbReference type="NCBI Taxonomy" id="225359"/>
    <lineage>
        <taxon>Eukaryota</taxon>
        <taxon>Fungi</taxon>
        <taxon>Dikarya</taxon>
        <taxon>Ascomycota</taxon>
        <taxon>Pezizomycotina</taxon>
        <taxon>Leotiomycetes</taxon>
        <taxon>Erysiphales</taxon>
        <taxon>Erysiphaceae</taxon>
        <taxon>Erysiphe</taxon>
    </lineage>
</organism>
<feature type="transmembrane region" description="Helical" evidence="8">
    <location>
        <begin position="585"/>
        <end position="607"/>
    </location>
</feature>
<keyword evidence="4" id="KW-0732">Signal</keyword>
<evidence type="ECO:0000256" key="2">
    <source>
        <dbReference type="ARBA" id="ARBA00010642"/>
    </source>
</evidence>
<evidence type="ECO:0000256" key="4">
    <source>
        <dbReference type="ARBA" id="ARBA00022729"/>
    </source>
</evidence>
<comment type="similarity">
    <text evidence="2">Belongs to the transient receptor potential (TRP) ion channel family.</text>
</comment>
<keyword evidence="5 8" id="KW-1133">Transmembrane helix</keyword>
<feature type="transmembrane region" description="Helical" evidence="8">
    <location>
        <begin position="513"/>
        <end position="540"/>
    </location>
</feature>
<feature type="transmembrane region" description="Helical" evidence="8">
    <location>
        <begin position="271"/>
        <end position="290"/>
    </location>
</feature>
<dbReference type="InterPro" id="IPR010308">
    <property type="entry name" value="TRP_C"/>
</dbReference>
<dbReference type="SMART" id="SM01320">
    <property type="entry name" value="TRP_N"/>
    <property type="match status" value="1"/>
</dbReference>
<gene>
    <name evidence="10" type="ORF">EPUL_000934</name>
</gene>
<dbReference type="PANTHER" id="PTHR31145">
    <property type="entry name" value="INTEGRAL MEMBRANE PROTEIN (AFU_ORTHOLOGUE AFUA_7G01610)"/>
    <property type="match status" value="1"/>
</dbReference>
<keyword evidence="6 8" id="KW-0472">Membrane</keyword>
<sequence>MMRIIQATINELFSHLSFRRKAGQLDTSSSPATRVRRPYITSPSWHQMSFGANLSIVALILSSWTFPVSAVLVDFHNCLSERILHDKPLALQLVPQYVNVIFNTTSPDHRLNITVWVNVTGSTAGSAPRLILQPADNTTYWNSNNTKSGGKIEAIPFPDIINKQTTLYNSINFLNYKQFHEYVSFCDHMVNGACPLGPVWNRHTLPTNDPEIFPHFGFSYNPYSSYTLASLAALLKVNYGDKEASEIGCISVIITPGISSNLAGVIKFTPALILLSVGVSVLFAAIWSPWGSSDIFRWTTNYGRDPDLLRLITPGFGDCLQYIQFVVLTAGLKINYPGFYQPIVSKLAWSILTFNYSFFQNSTRTTSLIDGIYVTRGTYGLEKLSQLIGIAQTENLWNSMAISLLAIIAMSLMTIQVGFIMRWTNRKLNDIQEEDLRAKNMPFSIGNVIRIIFNYFLFPLVAISVFQLAVASKSPTHTVGLALLLLFFIVGLSIWLLNVIISTRRKSFLFDDFRTVLIFGSLYCTYSDHATSFAAIPIALTFVRGVAIGAIQVSGIAQLVLLAVCEIITILTIHGFRPYQSYTSMNAYHISFSAIRLVTLLLMISFAPSLDVIEGSKGWIGYAILLMHSIVLILGFLLNAIQRILEVSARLACISDEVDQARGTFADAFCMRQLSRRQYDPTSRQSQLSNVAMLDSNHRNSYGGRIRSQSAGSAGILTGRQSLMTDRSNLDKPANYQPISRPNYRSLSISRDAYAFSNLPSISAPSGLGQGRAPSITLDTSTQADPYYRPPRHRQLASESLSTGVKSNLLWNGDKWTDEDFPDDPFDPVAEIPLKYERSSPHAESNENPTQSKADYTTREVDLYYRVRDSASHTSEPNRRVAAPQTNSSRPKTSPTSWLQWMTRNKTKEKGKGFEVIRNSRPPPEAHESIGS</sequence>
<feature type="transmembrane region" description="Helical" evidence="8">
    <location>
        <begin position="619"/>
        <end position="641"/>
    </location>
</feature>
<dbReference type="AlphaFoldDB" id="A0A2S4PZZ5"/>
<feature type="compositionally biased region" description="Polar residues" evidence="7">
    <location>
        <begin position="884"/>
        <end position="904"/>
    </location>
</feature>
<comment type="caution">
    <text evidence="10">The sequence shown here is derived from an EMBL/GenBank/DDBJ whole genome shotgun (WGS) entry which is preliminary data.</text>
</comment>
<evidence type="ECO:0000313" key="10">
    <source>
        <dbReference type="EMBL" id="POS87602.1"/>
    </source>
</evidence>
<dbReference type="GO" id="GO:0016020">
    <property type="term" value="C:membrane"/>
    <property type="evidence" value="ECO:0007669"/>
    <property type="project" value="UniProtKB-SubCell"/>
</dbReference>
<feature type="transmembrane region" description="Helical" evidence="8">
    <location>
        <begin position="401"/>
        <end position="424"/>
    </location>
</feature>
<dbReference type="InterPro" id="IPR040241">
    <property type="entry name" value="TRP_Flc/Pkd2-like"/>
</dbReference>
<evidence type="ECO:0000256" key="1">
    <source>
        <dbReference type="ARBA" id="ARBA00004141"/>
    </source>
</evidence>
<feature type="domain" description="ML-like" evidence="9">
    <location>
        <begin position="68"/>
        <end position="261"/>
    </location>
</feature>
<evidence type="ECO:0000256" key="8">
    <source>
        <dbReference type="SAM" id="Phobius"/>
    </source>
</evidence>
<accession>A0A2S4PZZ5</accession>
<feature type="compositionally biased region" description="Basic and acidic residues" evidence="7">
    <location>
        <begin position="856"/>
        <end position="879"/>
    </location>
</feature>
<feature type="compositionally biased region" description="Polar residues" evidence="7">
    <location>
        <begin position="846"/>
        <end position="855"/>
    </location>
</feature>
<evidence type="ECO:0000256" key="3">
    <source>
        <dbReference type="ARBA" id="ARBA00022692"/>
    </source>
</evidence>
<proteinExistence type="inferred from homology"/>
<dbReference type="STRING" id="225359.A0A2S4PZZ5"/>
<comment type="subcellular location">
    <subcellularLocation>
        <location evidence="1">Membrane</location>
        <topology evidence="1">Multi-pass membrane protein</topology>
    </subcellularLocation>
</comment>
<reference evidence="10 11" key="1">
    <citation type="submission" date="2017-10" db="EMBL/GenBank/DDBJ databases">
        <title>Development of genomic resources for the powdery mildew, Erysiphe pulchra.</title>
        <authorList>
            <person name="Wadl P.A."/>
            <person name="Mack B.M."/>
            <person name="Moore G."/>
            <person name="Beltz S.B."/>
        </authorList>
    </citation>
    <scope>NUCLEOTIDE SEQUENCE [LARGE SCALE GENOMIC DNA]</scope>
    <source>
        <strain evidence="10">Cflorida</strain>
    </source>
</reference>
<keyword evidence="11" id="KW-1185">Reference proteome</keyword>
<feature type="region of interest" description="Disordered" evidence="7">
    <location>
        <begin position="836"/>
        <end position="932"/>
    </location>
</feature>
<dbReference type="Pfam" id="PF06011">
    <property type="entry name" value="TRP"/>
    <property type="match status" value="1"/>
</dbReference>
<name>A0A2S4PZZ5_9PEZI</name>
<dbReference type="PANTHER" id="PTHR31145:SF6">
    <property type="entry name" value="INTEGRAL MEMBRANE PROTEIN (AFU_ORTHOLOGUE AFUA_7G01610)"/>
    <property type="match status" value="1"/>
</dbReference>